<comment type="caution">
    <text evidence="3">The sequence shown here is derived from an EMBL/GenBank/DDBJ whole genome shotgun (WGS) entry which is preliminary data.</text>
</comment>
<feature type="domain" description="Ice-binding protein C-terminal" evidence="2">
    <location>
        <begin position="190"/>
        <end position="214"/>
    </location>
</feature>
<accession>A0A944D732</accession>
<dbReference type="RefSeq" id="WP_214360913.1">
    <property type="nucleotide sequence ID" value="NZ_JAEKFT010000007.1"/>
</dbReference>
<dbReference type="Proteomes" id="UP000694660">
    <property type="component" value="Unassembled WGS sequence"/>
</dbReference>
<proteinExistence type="predicted"/>
<protein>
    <submittedName>
        <fullName evidence="3">PEP-CTERM sorting domain-containing protein</fullName>
    </submittedName>
</protein>
<evidence type="ECO:0000313" key="4">
    <source>
        <dbReference type="Proteomes" id="UP000694660"/>
    </source>
</evidence>
<dbReference type="EMBL" id="JAEKFT010000007">
    <property type="protein sequence ID" value="MBT0961154.1"/>
    <property type="molecule type" value="Genomic_DNA"/>
</dbReference>
<keyword evidence="1" id="KW-0732">Signal</keyword>
<dbReference type="Pfam" id="PF07589">
    <property type="entry name" value="PEP-CTERM"/>
    <property type="match status" value="1"/>
</dbReference>
<gene>
    <name evidence="3" type="ORF">I8J34_08200</name>
</gene>
<name>A0A944D732_DENI1</name>
<feature type="chain" id="PRO_5037923037" evidence="1">
    <location>
        <begin position="21"/>
        <end position="218"/>
    </location>
</feature>
<keyword evidence="4" id="KW-1185">Reference proteome</keyword>
<evidence type="ECO:0000313" key="3">
    <source>
        <dbReference type="EMBL" id="MBT0961154.1"/>
    </source>
</evidence>
<dbReference type="InterPro" id="IPR013424">
    <property type="entry name" value="Ice-binding_C"/>
</dbReference>
<feature type="signal peptide" evidence="1">
    <location>
        <begin position="1"/>
        <end position="20"/>
    </location>
</feature>
<dbReference type="AlphaFoldDB" id="A0A944D732"/>
<reference evidence="4" key="1">
    <citation type="journal article" date="2022" name="ISME J.">
        <title>Genetic and phylogenetic analysis of dissimilatory iodate-reducing bacteria identifies potential niches across the world's oceans.</title>
        <authorList>
            <person name="Reyes-Umana V."/>
            <person name="Henning Z."/>
            <person name="Lee K."/>
            <person name="Barnum T.P."/>
            <person name="Coates J.D."/>
        </authorList>
    </citation>
    <scope>NUCLEOTIDE SEQUENCE [LARGE SCALE GENOMIC DNA]</scope>
    <source>
        <strain evidence="4">IR12</strain>
    </source>
</reference>
<sequence length="218" mass="22371">MSKMKFIALALTMLGTATVAERVSAHATSIGYEGGGTPGSVIVWLGTYNHGTSSHHLEGSMNLVGVNGNPFASTTVAFTLGAGVGPSPTFTGGKPAGLVDGVTNFFTTCSPFPNPASQPLVGTDPMCFGGVDHWQGALFTGLTPGDYQFSWTPIANPSAEWSLGNPNMDGIFTITGDVLGCGQPGAPACDVPEPASIPLVGLGLLGMAVMLRRRWKAD</sequence>
<evidence type="ECO:0000259" key="2">
    <source>
        <dbReference type="Pfam" id="PF07589"/>
    </source>
</evidence>
<dbReference type="NCBIfam" id="TIGR02595">
    <property type="entry name" value="PEP_CTERM"/>
    <property type="match status" value="1"/>
</dbReference>
<evidence type="ECO:0000256" key="1">
    <source>
        <dbReference type="SAM" id="SignalP"/>
    </source>
</evidence>
<organism evidence="3 4">
    <name type="scientific">Denitromonas iodatirespirans</name>
    <dbReference type="NCBI Taxonomy" id="2795389"/>
    <lineage>
        <taxon>Bacteria</taxon>
        <taxon>Pseudomonadati</taxon>
        <taxon>Pseudomonadota</taxon>
        <taxon>Betaproteobacteria</taxon>
        <taxon>Rhodocyclales</taxon>
        <taxon>Zoogloeaceae</taxon>
        <taxon>Denitromonas</taxon>
    </lineage>
</organism>